<dbReference type="AlphaFoldDB" id="A0A2U3DA06"/>
<feature type="coiled-coil region" evidence="2">
    <location>
        <begin position="12"/>
        <end position="39"/>
    </location>
</feature>
<dbReference type="PANTHER" id="PTHR33178:SF10">
    <property type="entry name" value="STRESS-RESPONSE A_B BARREL DOMAIN-CONTAINING PROTEIN"/>
    <property type="match status" value="1"/>
</dbReference>
<gene>
    <name evidence="4" type="ORF">BM613_05430</name>
</gene>
<accession>A0A2U3DA06</accession>
<evidence type="ECO:0000259" key="3">
    <source>
        <dbReference type="PROSITE" id="PS51502"/>
    </source>
</evidence>
<dbReference type="PROSITE" id="PS51502">
    <property type="entry name" value="S_R_A_B_BARREL"/>
    <property type="match status" value="1"/>
</dbReference>
<dbReference type="InterPro" id="IPR013097">
    <property type="entry name" value="Dabb"/>
</dbReference>
<dbReference type="SUPFAM" id="SSF54909">
    <property type="entry name" value="Dimeric alpha+beta barrel"/>
    <property type="match status" value="1"/>
</dbReference>
<evidence type="ECO:0000313" key="5">
    <source>
        <dbReference type="Proteomes" id="UP000245380"/>
    </source>
</evidence>
<comment type="subunit">
    <text evidence="1">Homodimer.</text>
</comment>
<dbReference type="RefSeq" id="WP_181362908.1">
    <property type="nucleotide sequence ID" value="NZ_MPDK01000006.1"/>
</dbReference>
<evidence type="ECO:0000313" key="4">
    <source>
        <dbReference type="EMBL" id="PWI58106.1"/>
    </source>
</evidence>
<dbReference type="Gene3D" id="3.30.70.100">
    <property type="match status" value="1"/>
</dbReference>
<dbReference type="Proteomes" id="UP000245380">
    <property type="component" value="Unassembled WGS sequence"/>
</dbReference>
<keyword evidence="2" id="KW-0175">Coiled coil</keyword>
<evidence type="ECO:0000256" key="2">
    <source>
        <dbReference type="SAM" id="Coils"/>
    </source>
</evidence>
<reference evidence="4 5" key="1">
    <citation type="submission" date="2016-11" db="EMBL/GenBank/DDBJ databases">
        <title>Comparative genomics of Acidibacillus ferroxidans species.</title>
        <authorList>
            <person name="Oliveira G."/>
            <person name="Nunes G."/>
            <person name="Oliveira R."/>
            <person name="Araujo F."/>
            <person name="Salim A."/>
            <person name="Scholte L."/>
            <person name="Morais D."/>
            <person name="Nancucheo I."/>
            <person name="Johnson D.B."/>
            <person name="Grail B."/>
            <person name="Bittencourt J."/>
            <person name="Valadares R."/>
        </authorList>
    </citation>
    <scope>NUCLEOTIDE SEQUENCE [LARGE SCALE GENOMIC DNA]</scope>
    <source>
        <strain evidence="4 5">Y002</strain>
    </source>
</reference>
<dbReference type="EMBL" id="MPDK01000006">
    <property type="protein sequence ID" value="PWI58106.1"/>
    <property type="molecule type" value="Genomic_DNA"/>
</dbReference>
<keyword evidence="5" id="KW-1185">Reference proteome</keyword>
<sequence length="96" mass="10681">MVEHVVLIKWKADVSEAEKQHLLESLKALRDQIEGIQELRVGHNFSARSLGYDAGLVVTFADVESLSSYGPHPLHQKVAVRLNQAADLLALDFHPL</sequence>
<organism evidence="4 5">
    <name type="scientific">Sulfoacidibacillus thermotolerans</name>
    <name type="common">Acidibacillus sulfuroxidans</name>
    <dbReference type="NCBI Taxonomy" id="1765684"/>
    <lineage>
        <taxon>Bacteria</taxon>
        <taxon>Bacillati</taxon>
        <taxon>Bacillota</taxon>
        <taxon>Bacilli</taxon>
        <taxon>Bacillales</taxon>
        <taxon>Alicyclobacillaceae</taxon>
        <taxon>Sulfoacidibacillus</taxon>
    </lineage>
</organism>
<protein>
    <recommendedName>
        <fullName evidence="3">Stress-response A/B barrel domain-containing protein</fullName>
    </recommendedName>
</protein>
<evidence type="ECO:0000256" key="1">
    <source>
        <dbReference type="ARBA" id="ARBA00011738"/>
    </source>
</evidence>
<proteinExistence type="predicted"/>
<dbReference type="Pfam" id="PF07876">
    <property type="entry name" value="Dabb"/>
    <property type="match status" value="1"/>
</dbReference>
<dbReference type="SMART" id="SM00886">
    <property type="entry name" value="Dabb"/>
    <property type="match status" value="1"/>
</dbReference>
<feature type="domain" description="Stress-response A/B barrel" evidence="3">
    <location>
        <begin position="2"/>
        <end position="93"/>
    </location>
</feature>
<dbReference type="PANTHER" id="PTHR33178">
    <property type="match status" value="1"/>
</dbReference>
<dbReference type="InterPro" id="IPR011008">
    <property type="entry name" value="Dimeric_a/b-barrel"/>
</dbReference>
<dbReference type="InterPro" id="IPR044662">
    <property type="entry name" value="HS1/DABB1-like"/>
</dbReference>
<comment type="caution">
    <text evidence="4">The sequence shown here is derived from an EMBL/GenBank/DDBJ whole genome shotgun (WGS) entry which is preliminary data.</text>
</comment>
<name>A0A2U3DA06_SULT2</name>